<evidence type="ECO:0000313" key="3">
    <source>
        <dbReference type="Proteomes" id="UP001596505"/>
    </source>
</evidence>
<accession>A0ABW2PXI4</accession>
<evidence type="ECO:0000313" key="2">
    <source>
        <dbReference type="EMBL" id="MFC7393385.1"/>
    </source>
</evidence>
<sequence length="92" mass="10414">MLQVSEKVARFYKNEMALEDGDALQLFVRHGGIGIGGYALGVEKSFPRDLDIKQTIEGITFFARPDDLWFLDQLELDCDEQLSELKLSFIAS</sequence>
<dbReference type="EMBL" id="JBHTCO010000012">
    <property type="protein sequence ID" value="MFC7393385.1"/>
    <property type="molecule type" value="Genomic_DNA"/>
</dbReference>
<dbReference type="Pfam" id="PF01521">
    <property type="entry name" value="Fe-S_biosyn"/>
    <property type="match status" value="1"/>
</dbReference>
<evidence type="ECO:0000259" key="1">
    <source>
        <dbReference type="Pfam" id="PF01521"/>
    </source>
</evidence>
<protein>
    <submittedName>
        <fullName evidence="2">HesB/YadR/YfhF family protein</fullName>
    </submittedName>
</protein>
<keyword evidence="3" id="KW-1185">Reference proteome</keyword>
<dbReference type="InterPro" id="IPR000361">
    <property type="entry name" value="ATAP_core_dom"/>
</dbReference>
<name>A0ABW2PXI4_9BACL</name>
<feature type="domain" description="Core" evidence="1">
    <location>
        <begin position="2"/>
        <end position="89"/>
    </location>
</feature>
<comment type="caution">
    <text evidence="2">The sequence shown here is derived from an EMBL/GenBank/DDBJ whole genome shotgun (WGS) entry which is preliminary data.</text>
</comment>
<dbReference type="SUPFAM" id="SSF89360">
    <property type="entry name" value="HesB-like domain"/>
    <property type="match status" value="1"/>
</dbReference>
<dbReference type="InterPro" id="IPR035903">
    <property type="entry name" value="HesB-like_dom_sf"/>
</dbReference>
<gene>
    <name evidence="2" type="ORF">ACFQRG_10490</name>
</gene>
<organism evidence="2 3">
    <name type="scientific">Scopulibacillus cellulosilyticus</name>
    <dbReference type="NCBI Taxonomy" id="2665665"/>
    <lineage>
        <taxon>Bacteria</taxon>
        <taxon>Bacillati</taxon>
        <taxon>Bacillota</taxon>
        <taxon>Bacilli</taxon>
        <taxon>Bacillales</taxon>
        <taxon>Sporolactobacillaceae</taxon>
        <taxon>Scopulibacillus</taxon>
    </lineage>
</organism>
<proteinExistence type="predicted"/>
<reference evidence="3" key="1">
    <citation type="journal article" date="2019" name="Int. J. Syst. Evol. Microbiol.">
        <title>The Global Catalogue of Microorganisms (GCM) 10K type strain sequencing project: providing services to taxonomists for standard genome sequencing and annotation.</title>
        <authorList>
            <consortium name="The Broad Institute Genomics Platform"/>
            <consortium name="The Broad Institute Genome Sequencing Center for Infectious Disease"/>
            <person name="Wu L."/>
            <person name="Ma J."/>
        </authorList>
    </citation>
    <scope>NUCLEOTIDE SEQUENCE [LARGE SCALE GENOMIC DNA]</scope>
    <source>
        <strain evidence="3">CGMCC 1.16305</strain>
    </source>
</reference>
<dbReference type="Proteomes" id="UP001596505">
    <property type="component" value="Unassembled WGS sequence"/>
</dbReference>